<reference evidence="2" key="1">
    <citation type="journal article" date="2023" name="Mol. Phylogenet. Evol.">
        <title>Genome-scale phylogeny and comparative genomics of the fungal order Sordariales.</title>
        <authorList>
            <person name="Hensen N."/>
            <person name="Bonometti L."/>
            <person name="Westerberg I."/>
            <person name="Brannstrom I.O."/>
            <person name="Guillou S."/>
            <person name="Cros-Aarteil S."/>
            <person name="Calhoun S."/>
            <person name="Haridas S."/>
            <person name="Kuo A."/>
            <person name="Mondo S."/>
            <person name="Pangilinan J."/>
            <person name="Riley R."/>
            <person name="LaButti K."/>
            <person name="Andreopoulos B."/>
            <person name="Lipzen A."/>
            <person name="Chen C."/>
            <person name="Yan M."/>
            <person name="Daum C."/>
            <person name="Ng V."/>
            <person name="Clum A."/>
            <person name="Steindorff A."/>
            <person name="Ohm R.A."/>
            <person name="Martin F."/>
            <person name="Silar P."/>
            <person name="Natvig D.O."/>
            <person name="Lalanne C."/>
            <person name="Gautier V."/>
            <person name="Ament-Velasquez S.L."/>
            <person name="Kruys A."/>
            <person name="Hutchinson M.I."/>
            <person name="Powell A.J."/>
            <person name="Barry K."/>
            <person name="Miller A.N."/>
            <person name="Grigoriev I.V."/>
            <person name="Debuchy R."/>
            <person name="Gladieux P."/>
            <person name="Hiltunen Thoren M."/>
            <person name="Johannesson H."/>
        </authorList>
    </citation>
    <scope>NUCLEOTIDE SEQUENCE</scope>
    <source>
        <strain evidence="2">CBS 958.72</strain>
    </source>
</reference>
<feature type="region of interest" description="Disordered" evidence="1">
    <location>
        <begin position="1"/>
        <end position="68"/>
    </location>
</feature>
<proteinExistence type="predicted"/>
<dbReference type="EMBL" id="JAULSN010000001">
    <property type="protein sequence ID" value="KAK3383388.1"/>
    <property type="molecule type" value="Genomic_DNA"/>
</dbReference>
<keyword evidence="3" id="KW-1185">Reference proteome</keyword>
<sequence length="195" mass="20734">MNIPLRQTVSGASSQDRSNYEPSWAGGDLKYQSTGQASTISQGKGGGGSSSSSSSNNNNNNNNNNKARLLSKVHKMADWLTTSEPSAQALKQHKKKEYKKAGVSVKDGEANAKLRAPMGEIPADAARLTSGPSPEDIARKRAAERRKQSHSSSGNRGPRPSLASSQSSSDFRSLPGGQDSVSDTGYDLPFDGWEH</sequence>
<feature type="compositionally biased region" description="Polar residues" evidence="1">
    <location>
        <begin position="31"/>
        <end position="42"/>
    </location>
</feature>
<evidence type="ECO:0000313" key="3">
    <source>
        <dbReference type="Proteomes" id="UP001287356"/>
    </source>
</evidence>
<comment type="caution">
    <text evidence="2">The sequence shown here is derived from an EMBL/GenBank/DDBJ whole genome shotgun (WGS) entry which is preliminary data.</text>
</comment>
<protein>
    <submittedName>
        <fullName evidence="2">Uncharacterized protein</fullName>
    </submittedName>
</protein>
<feature type="compositionally biased region" description="Polar residues" evidence="1">
    <location>
        <begin position="1"/>
        <end position="21"/>
    </location>
</feature>
<accession>A0AAE0NKV9</accession>
<name>A0AAE0NKV9_9PEZI</name>
<reference evidence="2" key="2">
    <citation type="submission" date="2023-06" db="EMBL/GenBank/DDBJ databases">
        <authorList>
            <consortium name="Lawrence Berkeley National Laboratory"/>
            <person name="Haridas S."/>
            <person name="Hensen N."/>
            <person name="Bonometti L."/>
            <person name="Westerberg I."/>
            <person name="Brannstrom I.O."/>
            <person name="Guillou S."/>
            <person name="Cros-Aarteil S."/>
            <person name="Calhoun S."/>
            <person name="Kuo A."/>
            <person name="Mondo S."/>
            <person name="Pangilinan J."/>
            <person name="Riley R."/>
            <person name="Labutti K."/>
            <person name="Andreopoulos B."/>
            <person name="Lipzen A."/>
            <person name="Chen C."/>
            <person name="Yanf M."/>
            <person name="Daum C."/>
            <person name="Ng V."/>
            <person name="Clum A."/>
            <person name="Steindorff A."/>
            <person name="Ohm R."/>
            <person name="Martin F."/>
            <person name="Silar P."/>
            <person name="Natvig D."/>
            <person name="Lalanne C."/>
            <person name="Gautier V."/>
            <person name="Ament-Velasquez S.L."/>
            <person name="Kruys A."/>
            <person name="Hutchinson M.I."/>
            <person name="Powell A.J."/>
            <person name="Barry K."/>
            <person name="Miller A.N."/>
            <person name="Grigoriev I.V."/>
            <person name="Debuchy R."/>
            <person name="Gladieux P."/>
            <person name="Thoren M.H."/>
            <person name="Johannesson H."/>
        </authorList>
    </citation>
    <scope>NUCLEOTIDE SEQUENCE</scope>
    <source>
        <strain evidence="2">CBS 958.72</strain>
    </source>
</reference>
<feature type="compositionally biased region" description="Low complexity" evidence="1">
    <location>
        <begin position="50"/>
        <end position="65"/>
    </location>
</feature>
<organism evidence="2 3">
    <name type="scientific">Lasiosphaeria ovina</name>
    <dbReference type="NCBI Taxonomy" id="92902"/>
    <lineage>
        <taxon>Eukaryota</taxon>
        <taxon>Fungi</taxon>
        <taxon>Dikarya</taxon>
        <taxon>Ascomycota</taxon>
        <taxon>Pezizomycotina</taxon>
        <taxon>Sordariomycetes</taxon>
        <taxon>Sordariomycetidae</taxon>
        <taxon>Sordariales</taxon>
        <taxon>Lasiosphaeriaceae</taxon>
        <taxon>Lasiosphaeria</taxon>
    </lineage>
</organism>
<gene>
    <name evidence="2" type="ORF">B0T24DRAFT_673265</name>
</gene>
<feature type="compositionally biased region" description="Low complexity" evidence="1">
    <location>
        <begin position="161"/>
        <end position="173"/>
    </location>
</feature>
<feature type="region of interest" description="Disordered" evidence="1">
    <location>
        <begin position="84"/>
        <end position="195"/>
    </location>
</feature>
<evidence type="ECO:0000313" key="2">
    <source>
        <dbReference type="EMBL" id="KAK3383388.1"/>
    </source>
</evidence>
<evidence type="ECO:0000256" key="1">
    <source>
        <dbReference type="SAM" id="MobiDB-lite"/>
    </source>
</evidence>
<dbReference type="AlphaFoldDB" id="A0AAE0NKV9"/>
<dbReference type="Proteomes" id="UP001287356">
    <property type="component" value="Unassembled WGS sequence"/>
</dbReference>